<evidence type="ECO:0000313" key="3">
    <source>
        <dbReference type="Proteomes" id="UP000646827"/>
    </source>
</evidence>
<dbReference type="AlphaFoldDB" id="A0A8H7SAX2"/>
<feature type="region of interest" description="Disordered" evidence="1">
    <location>
        <begin position="74"/>
        <end position="171"/>
    </location>
</feature>
<feature type="region of interest" description="Disordered" evidence="1">
    <location>
        <begin position="291"/>
        <end position="404"/>
    </location>
</feature>
<feature type="non-terminal residue" evidence="2">
    <location>
        <position position="1"/>
    </location>
</feature>
<organism evidence="2 3">
    <name type="scientific">Circinella minor</name>
    <dbReference type="NCBI Taxonomy" id="1195481"/>
    <lineage>
        <taxon>Eukaryota</taxon>
        <taxon>Fungi</taxon>
        <taxon>Fungi incertae sedis</taxon>
        <taxon>Mucoromycota</taxon>
        <taxon>Mucoromycotina</taxon>
        <taxon>Mucoromycetes</taxon>
        <taxon>Mucorales</taxon>
        <taxon>Lichtheimiaceae</taxon>
        <taxon>Circinella</taxon>
    </lineage>
</organism>
<feature type="non-terminal residue" evidence="2">
    <location>
        <position position="550"/>
    </location>
</feature>
<keyword evidence="3" id="KW-1185">Reference proteome</keyword>
<reference evidence="2 3" key="1">
    <citation type="submission" date="2020-12" db="EMBL/GenBank/DDBJ databases">
        <title>Metabolic potential, ecology and presence of endohyphal bacteria is reflected in genomic diversity of Mucoromycotina.</title>
        <authorList>
            <person name="Muszewska A."/>
            <person name="Okrasinska A."/>
            <person name="Steczkiewicz K."/>
            <person name="Drgas O."/>
            <person name="Orlowska M."/>
            <person name="Perlinska-Lenart U."/>
            <person name="Aleksandrzak-Piekarczyk T."/>
            <person name="Szatraj K."/>
            <person name="Zielenkiewicz U."/>
            <person name="Pilsyk S."/>
            <person name="Malc E."/>
            <person name="Mieczkowski P."/>
            <person name="Kruszewska J.S."/>
            <person name="Biernat P."/>
            <person name="Pawlowska J."/>
        </authorList>
    </citation>
    <scope>NUCLEOTIDE SEQUENCE [LARGE SCALE GENOMIC DNA]</scope>
    <source>
        <strain evidence="2 3">CBS 142.35</strain>
    </source>
</reference>
<dbReference type="OrthoDB" id="162894at2759"/>
<feature type="compositionally biased region" description="Basic and acidic residues" evidence="1">
    <location>
        <begin position="96"/>
        <end position="118"/>
    </location>
</feature>
<evidence type="ECO:0000256" key="1">
    <source>
        <dbReference type="SAM" id="MobiDB-lite"/>
    </source>
</evidence>
<feature type="compositionally biased region" description="Polar residues" evidence="1">
    <location>
        <begin position="315"/>
        <end position="325"/>
    </location>
</feature>
<feature type="region of interest" description="Disordered" evidence="1">
    <location>
        <begin position="529"/>
        <end position="550"/>
    </location>
</feature>
<comment type="caution">
    <text evidence="2">The sequence shown here is derived from an EMBL/GenBank/DDBJ whole genome shotgun (WGS) entry which is preliminary data.</text>
</comment>
<gene>
    <name evidence="2" type="ORF">INT45_007928</name>
</gene>
<sequence>HRLGLFGRLGRIFGTTNEGDDKSSSIRVQNTIRSRLQFAKDACDSEMRCIIDGLNEYVERGLQYVEDMDEMLERGVQPVSSSSSSSNGDDDDNEEEYYHDKEGQEQVDHGETEMDHTSYHSSQIQQQQQPRKRNITSGLQDIEEQEEDQQHQQHTHYPQNIKEPGNYYTSHGDMTSTPPSHMNNMITLITEDSYQATPFILTLQDLITLAQSVMDTPLDVFLEYKGVCAELVSNIQAIGGQWDEHPEWPCREWYVRLLLGVAAFNRVLDWWEAERGFWAWSMAPVPVSVQQQQQQQQQTTGTTTASDTEGGTTTDLESISGMSTKDGSDTGGESTAAMGRQRFPTNNSNEGLVGSAVPSRLLSQQQQQQQMPSDDLGSVVSSSTASIQQQQEEDRHEDLQEAAERGQNSTIIMELSLGTIAIQYVSPVWLDYIRTEDAQSIMGTTISRFLSSEDQRVFTEATEELLMDDSRTVEVRFHMLVDHDEEYDATTEMEGKGMLMYNRVTGEPSHTMWVIKPVSSRRWSIIQHSPSSSTKLVDNHDDQKKEQRQQ</sequence>
<evidence type="ECO:0008006" key="4">
    <source>
        <dbReference type="Google" id="ProtNLM"/>
    </source>
</evidence>
<dbReference type="EMBL" id="JAEPRB010000039">
    <property type="protein sequence ID" value="KAG2224683.1"/>
    <property type="molecule type" value="Genomic_DNA"/>
</dbReference>
<feature type="compositionally biased region" description="Basic and acidic residues" evidence="1">
    <location>
        <begin position="392"/>
        <end position="404"/>
    </location>
</feature>
<proteinExistence type="predicted"/>
<name>A0A8H7SAX2_9FUNG</name>
<dbReference type="Proteomes" id="UP000646827">
    <property type="component" value="Unassembled WGS sequence"/>
</dbReference>
<protein>
    <recommendedName>
        <fullName evidence="4">PAS domain-containing protein</fullName>
    </recommendedName>
</protein>
<feature type="compositionally biased region" description="Polar residues" evidence="1">
    <location>
        <begin position="379"/>
        <end position="390"/>
    </location>
</feature>
<feature type="compositionally biased region" description="Basic and acidic residues" evidence="1">
    <location>
        <begin position="537"/>
        <end position="550"/>
    </location>
</feature>
<feature type="compositionally biased region" description="Low complexity" evidence="1">
    <location>
        <begin position="291"/>
        <end position="314"/>
    </location>
</feature>
<evidence type="ECO:0000313" key="2">
    <source>
        <dbReference type="EMBL" id="KAG2224683.1"/>
    </source>
</evidence>
<accession>A0A8H7SAX2</accession>